<dbReference type="GO" id="GO:0005634">
    <property type="term" value="C:nucleus"/>
    <property type="evidence" value="ECO:0007669"/>
    <property type="project" value="UniProtKB-SubCell"/>
</dbReference>
<evidence type="ECO:0000256" key="3">
    <source>
        <dbReference type="ARBA" id="ARBA00074730"/>
    </source>
</evidence>
<dbReference type="GeneTree" id="ENSGT00940000167655"/>
<name>A0A667ZN79_9TELE</name>
<evidence type="ECO:0000256" key="4">
    <source>
        <dbReference type="ARBA" id="ARBA00079764"/>
    </source>
</evidence>
<dbReference type="Proteomes" id="UP000472263">
    <property type="component" value="Chromosome 15"/>
</dbReference>
<evidence type="ECO:0000256" key="2">
    <source>
        <dbReference type="ARBA" id="ARBA00023242"/>
    </source>
</evidence>
<dbReference type="GO" id="GO:0003677">
    <property type="term" value="F:DNA binding"/>
    <property type="evidence" value="ECO:0007669"/>
    <property type="project" value="InterPro"/>
</dbReference>
<dbReference type="SUPFAM" id="SSF47798">
    <property type="entry name" value="Barrier-to-autointegration factor, BAF"/>
    <property type="match status" value="1"/>
</dbReference>
<keyword evidence="2" id="KW-0539">Nucleus</keyword>
<dbReference type="PANTHER" id="PTHR47507">
    <property type="entry name" value="BARRIER TO AUTOINTEGRATION FACTOR 2"/>
    <property type="match status" value="1"/>
</dbReference>
<dbReference type="InterPro" id="IPR051387">
    <property type="entry name" value="BAF"/>
</dbReference>
<protein>
    <recommendedName>
        <fullName evidence="3">Barrier-to-autointegration factor-like protein</fullName>
    </recommendedName>
    <alternativeName>
        <fullName evidence="4">Barrier-to-autointegration factor 2</fullName>
    </alternativeName>
</protein>
<evidence type="ECO:0000313" key="5">
    <source>
        <dbReference type="Ensembl" id="ENSMMDP00005040118.1"/>
    </source>
</evidence>
<proteinExistence type="predicted"/>
<dbReference type="GeneID" id="115373070"/>
<dbReference type="PANTHER" id="PTHR47507:SF2">
    <property type="entry name" value="BARRIER-TO-AUTOINTEGRATION FACTOR-LIKE PROTEIN"/>
    <property type="match status" value="1"/>
</dbReference>
<dbReference type="OrthoDB" id="9997163at2759"/>
<dbReference type="Pfam" id="PF02961">
    <property type="entry name" value="SAM_BAF"/>
    <property type="match status" value="1"/>
</dbReference>
<organism evidence="5 6">
    <name type="scientific">Myripristis murdjan</name>
    <name type="common">pinecone soldierfish</name>
    <dbReference type="NCBI Taxonomy" id="586833"/>
    <lineage>
        <taxon>Eukaryota</taxon>
        <taxon>Metazoa</taxon>
        <taxon>Chordata</taxon>
        <taxon>Craniata</taxon>
        <taxon>Vertebrata</taxon>
        <taxon>Euteleostomi</taxon>
        <taxon>Actinopterygii</taxon>
        <taxon>Neopterygii</taxon>
        <taxon>Teleostei</taxon>
        <taxon>Neoteleostei</taxon>
        <taxon>Acanthomorphata</taxon>
        <taxon>Holocentriformes</taxon>
        <taxon>Holocentridae</taxon>
        <taxon>Myripristis</taxon>
    </lineage>
</organism>
<dbReference type="InterPro" id="IPR036617">
    <property type="entry name" value="BAF_sf"/>
</dbReference>
<dbReference type="RefSeq" id="XP_029927170.1">
    <property type="nucleotide sequence ID" value="XM_030071310.1"/>
</dbReference>
<dbReference type="Ensembl" id="ENSMMDT00005040946.1">
    <property type="protein sequence ID" value="ENSMMDP00005040118.1"/>
    <property type="gene ID" value="ENSMMDG00005018575.1"/>
</dbReference>
<dbReference type="Gene3D" id="1.10.150.40">
    <property type="entry name" value="Barrier-to-autointegration factor, BAF"/>
    <property type="match status" value="1"/>
</dbReference>
<keyword evidence="6" id="KW-1185">Reference proteome</keyword>
<evidence type="ECO:0000256" key="1">
    <source>
        <dbReference type="ARBA" id="ARBA00004123"/>
    </source>
</evidence>
<dbReference type="GO" id="GO:0051276">
    <property type="term" value="P:chromosome organization"/>
    <property type="evidence" value="ECO:0007669"/>
    <property type="project" value="TreeGrafter"/>
</dbReference>
<reference evidence="5" key="1">
    <citation type="submission" date="2019-06" db="EMBL/GenBank/DDBJ databases">
        <authorList>
            <consortium name="Wellcome Sanger Institute Data Sharing"/>
        </authorList>
    </citation>
    <scope>NUCLEOTIDE SEQUENCE [LARGE SCALE GENOMIC DNA]</scope>
</reference>
<gene>
    <name evidence="5" type="primary">LOC115373070</name>
</gene>
<dbReference type="GO" id="GO:0000793">
    <property type="term" value="C:condensed chromosome"/>
    <property type="evidence" value="ECO:0007669"/>
    <property type="project" value="TreeGrafter"/>
</dbReference>
<dbReference type="FunFam" id="1.10.150.40:FF:000002">
    <property type="entry name" value="Barrier to autointegration factor 2"/>
    <property type="match status" value="1"/>
</dbReference>
<dbReference type="SMART" id="SM01023">
    <property type="entry name" value="BAF"/>
    <property type="match status" value="1"/>
</dbReference>
<sequence>MSTTSKKHQDFVDEPMGNKAVTALPGIGDALGTKLQKQDFDKAYMVLGQYLVLKKNTEQFTEWLKKASGANSRQAAECTESLHEWCNNFL</sequence>
<evidence type="ECO:0000313" key="6">
    <source>
        <dbReference type="Proteomes" id="UP000472263"/>
    </source>
</evidence>
<dbReference type="AlphaFoldDB" id="A0A667ZN79"/>
<dbReference type="InterPro" id="IPR004122">
    <property type="entry name" value="BAF_prot"/>
</dbReference>
<accession>A0A667ZN79</accession>
<reference evidence="5" key="2">
    <citation type="submission" date="2025-08" db="UniProtKB">
        <authorList>
            <consortium name="Ensembl"/>
        </authorList>
    </citation>
    <scope>IDENTIFICATION</scope>
</reference>
<dbReference type="InParanoid" id="A0A667ZN79"/>
<comment type="subcellular location">
    <subcellularLocation>
        <location evidence="1">Nucleus</location>
    </subcellularLocation>
</comment>
<reference evidence="5" key="3">
    <citation type="submission" date="2025-09" db="UniProtKB">
        <authorList>
            <consortium name="Ensembl"/>
        </authorList>
    </citation>
    <scope>IDENTIFICATION</scope>
</reference>